<evidence type="ECO:0000259" key="1">
    <source>
        <dbReference type="Pfam" id="PF03205"/>
    </source>
</evidence>
<accession>A0A1W1BQT3</accession>
<dbReference type="SUPFAM" id="SSF52540">
    <property type="entry name" value="P-loop containing nucleoside triphosphate hydrolases"/>
    <property type="match status" value="1"/>
</dbReference>
<reference evidence="2" key="1">
    <citation type="submission" date="2016-10" db="EMBL/GenBank/DDBJ databases">
        <authorList>
            <person name="de Groot N.N."/>
        </authorList>
    </citation>
    <scope>NUCLEOTIDE SEQUENCE</scope>
</reference>
<dbReference type="EMBL" id="FPHK01000019">
    <property type="protein sequence ID" value="SFV55958.1"/>
    <property type="molecule type" value="Genomic_DNA"/>
</dbReference>
<protein>
    <submittedName>
        <fullName evidence="2">Molybdopterin-guanine dinucleotide biosynthesis protein MobB</fullName>
    </submittedName>
</protein>
<dbReference type="CDD" id="cd03116">
    <property type="entry name" value="MobB"/>
    <property type="match status" value="1"/>
</dbReference>
<feature type="domain" description="Molybdopterin-guanine dinucleotide biosynthesis protein B (MobB)" evidence="1">
    <location>
        <begin position="7"/>
        <end position="121"/>
    </location>
</feature>
<evidence type="ECO:0000313" key="2">
    <source>
        <dbReference type="EMBL" id="SFV55958.1"/>
    </source>
</evidence>
<gene>
    <name evidence="2" type="ORF">MNB_SM-6-854</name>
</gene>
<proteinExistence type="predicted"/>
<dbReference type="PANTHER" id="PTHR40072">
    <property type="entry name" value="MOLYBDOPTERIN-GUANINE DINUCLEOTIDE BIOSYNTHESIS ADAPTER PROTEIN-RELATED"/>
    <property type="match status" value="1"/>
</dbReference>
<organism evidence="2">
    <name type="scientific">hydrothermal vent metagenome</name>
    <dbReference type="NCBI Taxonomy" id="652676"/>
    <lineage>
        <taxon>unclassified sequences</taxon>
        <taxon>metagenomes</taxon>
        <taxon>ecological metagenomes</taxon>
    </lineage>
</organism>
<sequence length="167" mass="19149">MKKRLAVAFTGPSNSGKTTLILKVARKLIHEHQKEVAIIKHDPKDKARFDVEGKDSYKFSDTGAEVIVTSPNRTTYFSNRRSELEDMIRLFDKFDILLVEGLKNLPLPRISVFRDSIDEDYFPYMNALAVDESVNLSKYELPQNVDLLDLNDANAVIEWIFKNAKEV</sequence>
<dbReference type="AlphaFoldDB" id="A0A1W1BQT3"/>
<dbReference type="InterPro" id="IPR027417">
    <property type="entry name" value="P-loop_NTPase"/>
</dbReference>
<dbReference type="GO" id="GO:0006777">
    <property type="term" value="P:Mo-molybdopterin cofactor biosynthetic process"/>
    <property type="evidence" value="ECO:0007669"/>
    <property type="project" value="InterPro"/>
</dbReference>
<dbReference type="PANTHER" id="PTHR40072:SF1">
    <property type="entry name" value="MOLYBDOPTERIN-GUANINE DINUCLEOTIDE BIOSYNTHESIS ADAPTER PROTEIN"/>
    <property type="match status" value="1"/>
</dbReference>
<dbReference type="Pfam" id="PF03205">
    <property type="entry name" value="MobB"/>
    <property type="match status" value="1"/>
</dbReference>
<dbReference type="InterPro" id="IPR052539">
    <property type="entry name" value="MGD_biosynthesis_adapter"/>
</dbReference>
<dbReference type="Gene3D" id="3.40.50.300">
    <property type="entry name" value="P-loop containing nucleotide triphosphate hydrolases"/>
    <property type="match status" value="1"/>
</dbReference>
<dbReference type="GO" id="GO:0005525">
    <property type="term" value="F:GTP binding"/>
    <property type="evidence" value="ECO:0007669"/>
    <property type="project" value="InterPro"/>
</dbReference>
<dbReference type="InterPro" id="IPR004435">
    <property type="entry name" value="MobB_dom"/>
</dbReference>
<dbReference type="NCBIfam" id="TIGR00176">
    <property type="entry name" value="mobB"/>
    <property type="match status" value="1"/>
</dbReference>
<name>A0A1W1BQT3_9ZZZZ</name>